<dbReference type="EMBL" id="SNXS01000001">
    <property type="protein sequence ID" value="TDP74636.1"/>
    <property type="molecule type" value="Genomic_DNA"/>
</dbReference>
<dbReference type="GO" id="GO:0005886">
    <property type="term" value="C:plasma membrane"/>
    <property type="evidence" value="ECO:0007669"/>
    <property type="project" value="UniProtKB-SubCell"/>
</dbReference>
<evidence type="ECO:0000256" key="5">
    <source>
        <dbReference type="ARBA" id="ARBA00022692"/>
    </source>
</evidence>
<keyword evidence="7 8" id="KW-0472">Membrane</keyword>
<keyword evidence="11" id="KW-1185">Reference proteome</keyword>
<dbReference type="InParanoid" id="A0A4R6QTR6"/>
<dbReference type="OrthoDB" id="9151385at2"/>
<dbReference type="PANTHER" id="PTHR33908">
    <property type="entry name" value="MANNOSYLTRANSFERASE YKCB-RELATED"/>
    <property type="match status" value="1"/>
</dbReference>
<dbReference type="RefSeq" id="WP_133699248.1">
    <property type="nucleotide sequence ID" value="NZ_SNXS01000001.1"/>
</dbReference>
<evidence type="ECO:0000256" key="2">
    <source>
        <dbReference type="ARBA" id="ARBA00022475"/>
    </source>
</evidence>
<evidence type="ECO:0000313" key="10">
    <source>
        <dbReference type="EMBL" id="TDP74636.1"/>
    </source>
</evidence>
<dbReference type="GO" id="GO:0016763">
    <property type="term" value="F:pentosyltransferase activity"/>
    <property type="evidence" value="ECO:0007669"/>
    <property type="project" value="TreeGrafter"/>
</dbReference>
<evidence type="ECO:0000256" key="7">
    <source>
        <dbReference type="ARBA" id="ARBA00023136"/>
    </source>
</evidence>
<reference evidence="10 11" key="1">
    <citation type="submission" date="2019-03" db="EMBL/GenBank/DDBJ databases">
        <title>Genomic Encyclopedia of Type Strains, Phase IV (KMG-IV): sequencing the most valuable type-strain genomes for metagenomic binning, comparative biology and taxonomic classification.</title>
        <authorList>
            <person name="Goeker M."/>
        </authorList>
    </citation>
    <scope>NUCLEOTIDE SEQUENCE [LARGE SCALE GENOMIC DNA]</scope>
    <source>
        <strain evidence="10 11">DSM 16998</strain>
    </source>
</reference>
<evidence type="ECO:0000256" key="6">
    <source>
        <dbReference type="ARBA" id="ARBA00022989"/>
    </source>
</evidence>
<keyword evidence="4 10" id="KW-0808">Transferase</keyword>
<comment type="caution">
    <text evidence="10">The sequence shown here is derived from an EMBL/GenBank/DDBJ whole genome shotgun (WGS) entry which is preliminary data.</text>
</comment>
<keyword evidence="3" id="KW-0328">Glycosyltransferase</keyword>
<feature type="transmembrane region" description="Helical" evidence="8">
    <location>
        <begin position="15"/>
        <end position="34"/>
    </location>
</feature>
<evidence type="ECO:0000256" key="4">
    <source>
        <dbReference type="ARBA" id="ARBA00022679"/>
    </source>
</evidence>
<protein>
    <submittedName>
        <fullName evidence="10">4-amino-4-deoxy-L-arabinose transferase-like glycosyltransferase</fullName>
    </submittedName>
</protein>
<evidence type="ECO:0000256" key="3">
    <source>
        <dbReference type="ARBA" id="ARBA00022676"/>
    </source>
</evidence>
<name>A0A4R6QTR6_9BURK</name>
<feature type="transmembrane region" description="Helical" evidence="8">
    <location>
        <begin position="340"/>
        <end position="360"/>
    </location>
</feature>
<comment type="subcellular location">
    <subcellularLocation>
        <location evidence="1">Cell membrane</location>
        <topology evidence="1">Multi-pass membrane protein</topology>
    </subcellularLocation>
</comment>
<accession>A0A4R6QTR6</accession>
<dbReference type="GO" id="GO:0009103">
    <property type="term" value="P:lipopolysaccharide biosynthetic process"/>
    <property type="evidence" value="ECO:0007669"/>
    <property type="project" value="UniProtKB-ARBA"/>
</dbReference>
<proteinExistence type="predicted"/>
<keyword evidence="2" id="KW-1003">Cell membrane</keyword>
<feature type="transmembrane region" description="Helical" evidence="8">
    <location>
        <begin position="112"/>
        <end position="131"/>
    </location>
</feature>
<dbReference type="PANTHER" id="PTHR33908:SF11">
    <property type="entry name" value="MEMBRANE PROTEIN"/>
    <property type="match status" value="1"/>
</dbReference>
<organism evidence="10 11">
    <name type="scientific">Roseateles toxinivorans</name>
    <dbReference type="NCBI Taxonomy" id="270368"/>
    <lineage>
        <taxon>Bacteria</taxon>
        <taxon>Pseudomonadati</taxon>
        <taxon>Pseudomonadota</taxon>
        <taxon>Betaproteobacteria</taxon>
        <taxon>Burkholderiales</taxon>
        <taxon>Sphaerotilaceae</taxon>
        <taxon>Roseateles</taxon>
    </lineage>
</organism>
<evidence type="ECO:0000313" key="11">
    <source>
        <dbReference type="Proteomes" id="UP000295361"/>
    </source>
</evidence>
<feature type="transmembrane region" description="Helical" evidence="8">
    <location>
        <begin position="257"/>
        <end position="276"/>
    </location>
</feature>
<evidence type="ECO:0000256" key="8">
    <source>
        <dbReference type="SAM" id="Phobius"/>
    </source>
</evidence>
<feature type="transmembrane region" description="Helical" evidence="8">
    <location>
        <begin position="85"/>
        <end position="105"/>
    </location>
</feature>
<keyword evidence="6 8" id="KW-1133">Transmembrane helix</keyword>
<dbReference type="InterPro" id="IPR038731">
    <property type="entry name" value="RgtA/B/C-like"/>
</dbReference>
<evidence type="ECO:0000256" key="1">
    <source>
        <dbReference type="ARBA" id="ARBA00004651"/>
    </source>
</evidence>
<feature type="domain" description="Glycosyltransferase RgtA/B/C/D-like" evidence="9">
    <location>
        <begin position="71"/>
        <end position="212"/>
    </location>
</feature>
<dbReference type="AlphaFoldDB" id="A0A4R6QTR6"/>
<dbReference type="Proteomes" id="UP000295361">
    <property type="component" value="Unassembled WGS sequence"/>
</dbReference>
<feature type="transmembrane region" description="Helical" evidence="8">
    <location>
        <begin position="181"/>
        <end position="197"/>
    </location>
</feature>
<gene>
    <name evidence="10" type="ORF">DES47_101699</name>
</gene>
<evidence type="ECO:0000259" key="9">
    <source>
        <dbReference type="Pfam" id="PF13231"/>
    </source>
</evidence>
<dbReference type="InterPro" id="IPR050297">
    <property type="entry name" value="LipidA_mod_glycosyltrf_83"/>
</dbReference>
<sequence length="519" mass="56591">MNVLGDRRQGLNWQWLWPILALGVLVRIALWVGFMGSDEATYLKAAKSVLAGEWPTGNYIGVLRYGVNLPMAGFMALGGVSEGAAVFWGLACSVLEVAVVFVLGYQLAGTRVGLLAAVFLAVLPAHVHYASRIMADPPLALLVSLGMSLMIAAEDRSARWAYLLSGVAFGAAYWVKESGLYVSLMALVLYVLLVRRFHWRWLWLVLGLSLMVGCNMLLMWLLYDDPLYIQRSIQLSLGRIEESTDKLFYLKALFVDIRHIGLIGWVALAGVVVLALRSGPELRSRTAARVMVFWWLGFVTILSQLPLRQVNYMLLFASPMAVLGSYALIAALAQMRRFGYGMVALVLCVGLMLAVLQQAAVHAFTANSRLAVVIADANPGIPIFGPTGAVRADDYASLLERPRAIRAPIRGLAELDLALAEGQLNSALVLRDLGTEGWNYSVDRNWAHRLLCLDPIPWPAGINRPSLSLGERVAAHLLVASAYAPAPMARVLKSTVQSGDLQLFRVIPGCRSVPPAASK</sequence>
<dbReference type="Pfam" id="PF13231">
    <property type="entry name" value="PMT_2"/>
    <property type="match status" value="1"/>
</dbReference>
<feature type="transmembrane region" description="Helical" evidence="8">
    <location>
        <begin position="313"/>
        <end position="333"/>
    </location>
</feature>
<feature type="transmembrane region" description="Helical" evidence="8">
    <location>
        <begin position="202"/>
        <end position="223"/>
    </location>
</feature>
<keyword evidence="5 8" id="KW-0812">Transmembrane</keyword>
<feature type="transmembrane region" description="Helical" evidence="8">
    <location>
        <begin position="288"/>
        <end position="307"/>
    </location>
</feature>